<organism evidence="2 3">
    <name type="scientific">Tistrella mobilis</name>
    <dbReference type="NCBI Taxonomy" id="171437"/>
    <lineage>
        <taxon>Bacteria</taxon>
        <taxon>Pseudomonadati</taxon>
        <taxon>Pseudomonadota</taxon>
        <taxon>Alphaproteobacteria</taxon>
        <taxon>Geminicoccales</taxon>
        <taxon>Geminicoccaceae</taxon>
        <taxon>Tistrella</taxon>
    </lineage>
</organism>
<dbReference type="Gene3D" id="3.40.630.30">
    <property type="match status" value="1"/>
</dbReference>
<evidence type="ECO:0000259" key="1">
    <source>
        <dbReference type="PROSITE" id="PS51186"/>
    </source>
</evidence>
<dbReference type="OrthoDB" id="359414at2"/>
<sequence>MIRTGWRPLTAADLDRLNEIADAVHLDFPERAEVPAERLRLFPAGCFAAIADDRMVGYAVTHPWIDGRPPALDSLLGAIPGDADCLYIHDVALLPAARGRGLARQLVGMLDRLARDHGLPRLALTAVGGSAPGWVAMGFRARDVAPGSPLAVKLASYEADARYMTREPDTHG</sequence>
<dbReference type="Pfam" id="PF00583">
    <property type="entry name" value="Acetyltransf_1"/>
    <property type="match status" value="1"/>
</dbReference>
<gene>
    <name evidence="2" type="ORF">AUP44_02130</name>
</gene>
<protein>
    <recommendedName>
        <fullName evidence="1">N-acetyltransferase domain-containing protein</fullName>
    </recommendedName>
</protein>
<dbReference type="InterPro" id="IPR000182">
    <property type="entry name" value="GNAT_dom"/>
</dbReference>
<dbReference type="CDD" id="cd04301">
    <property type="entry name" value="NAT_SF"/>
    <property type="match status" value="1"/>
</dbReference>
<name>A0A162LYG0_9PROT</name>
<proteinExistence type="predicted"/>
<comment type="caution">
    <text evidence="2">The sequence shown here is derived from an EMBL/GenBank/DDBJ whole genome shotgun (WGS) entry which is preliminary data.</text>
</comment>
<reference evidence="2 3" key="1">
    <citation type="submission" date="2015-12" db="EMBL/GenBank/DDBJ databases">
        <title>Genome sequence of Tistrella mobilis MCCC 1A02139.</title>
        <authorList>
            <person name="Lu L."/>
            <person name="Lai Q."/>
            <person name="Shao Z."/>
            <person name="Qian P."/>
        </authorList>
    </citation>
    <scope>NUCLEOTIDE SEQUENCE [LARGE SCALE GENOMIC DNA]</scope>
    <source>
        <strain evidence="2 3">MCCC 1A02139</strain>
    </source>
</reference>
<evidence type="ECO:0000313" key="2">
    <source>
        <dbReference type="EMBL" id="KYO57568.1"/>
    </source>
</evidence>
<dbReference type="InterPro" id="IPR016181">
    <property type="entry name" value="Acyl_CoA_acyltransferase"/>
</dbReference>
<accession>A0A162LYG0</accession>
<dbReference type="GeneID" id="97241632"/>
<dbReference type="EMBL" id="LPZR01000013">
    <property type="protein sequence ID" value="KYO57568.1"/>
    <property type="molecule type" value="Genomic_DNA"/>
</dbReference>
<dbReference type="PROSITE" id="PS51186">
    <property type="entry name" value="GNAT"/>
    <property type="match status" value="1"/>
</dbReference>
<dbReference type="GO" id="GO:0016747">
    <property type="term" value="F:acyltransferase activity, transferring groups other than amino-acyl groups"/>
    <property type="evidence" value="ECO:0007669"/>
    <property type="project" value="InterPro"/>
</dbReference>
<dbReference type="AlphaFoldDB" id="A0A162LYG0"/>
<feature type="domain" description="N-acetyltransferase" evidence="1">
    <location>
        <begin position="4"/>
        <end position="169"/>
    </location>
</feature>
<evidence type="ECO:0000313" key="3">
    <source>
        <dbReference type="Proteomes" id="UP000075787"/>
    </source>
</evidence>
<dbReference type="RefSeq" id="WP_062761387.1">
    <property type="nucleotide sequence ID" value="NZ_CP121045.1"/>
</dbReference>
<dbReference type="Proteomes" id="UP000075787">
    <property type="component" value="Unassembled WGS sequence"/>
</dbReference>
<dbReference type="SUPFAM" id="SSF55729">
    <property type="entry name" value="Acyl-CoA N-acyltransferases (Nat)"/>
    <property type="match status" value="1"/>
</dbReference>